<name>A0A8T2SUP4_CERRI</name>
<dbReference type="InterPro" id="IPR000626">
    <property type="entry name" value="Ubiquitin-like_dom"/>
</dbReference>
<dbReference type="PANTHER" id="PTHR47725:SF2">
    <property type="entry name" value="UBIQUITIN-LIKE DOMAIN-CONTAINING PROTEIN"/>
    <property type="match status" value="1"/>
</dbReference>
<feature type="domain" description="Ubiquitin-like" evidence="1">
    <location>
        <begin position="1"/>
        <end position="78"/>
    </location>
</feature>
<organism evidence="2 3">
    <name type="scientific">Ceratopteris richardii</name>
    <name type="common">Triangle waterfern</name>
    <dbReference type="NCBI Taxonomy" id="49495"/>
    <lineage>
        <taxon>Eukaryota</taxon>
        <taxon>Viridiplantae</taxon>
        <taxon>Streptophyta</taxon>
        <taxon>Embryophyta</taxon>
        <taxon>Tracheophyta</taxon>
        <taxon>Polypodiopsida</taxon>
        <taxon>Polypodiidae</taxon>
        <taxon>Polypodiales</taxon>
        <taxon>Pteridineae</taxon>
        <taxon>Pteridaceae</taxon>
        <taxon>Parkerioideae</taxon>
        <taxon>Ceratopteris</taxon>
    </lineage>
</organism>
<dbReference type="EMBL" id="CM035422">
    <property type="protein sequence ID" value="KAH7372799.1"/>
    <property type="molecule type" value="Genomic_DNA"/>
</dbReference>
<dbReference type="Pfam" id="PF00240">
    <property type="entry name" value="ubiquitin"/>
    <property type="match status" value="1"/>
</dbReference>
<dbReference type="OrthoDB" id="428577at2759"/>
<evidence type="ECO:0000313" key="3">
    <source>
        <dbReference type="Proteomes" id="UP000825935"/>
    </source>
</evidence>
<comment type="caution">
    <text evidence="2">The sequence shown here is derived from an EMBL/GenBank/DDBJ whole genome shotgun (WGS) entry which is preliminary data.</text>
</comment>
<sequence length="97" mass="11240">MIFIRVKRKKSTYFVHCDPTETVLEVKAKLQTLSDYPIHSQRLILLATQQVLDDARTLVEQKVQNDAVIAMTLRKSTGEWEDIDIQKASYQSLYPDN</sequence>
<gene>
    <name evidence="2" type="ORF">KP509_17G021900</name>
</gene>
<dbReference type="InterPro" id="IPR029071">
    <property type="entry name" value="Ubiquitin-like_domsf"/>
</dbReference>
<dbReference type="PROSITE" id="PS50053">
    <property type="entry name" value="UBIQUITIN_2"/>
    <property type="match status" value="1"/>
</dbReference>
<evidence type="ECO:0000313" key="2">
    <source>
        <dbReference type="EMBL" id="KAH7372799.1"/>
    </source>
</evidence>
<reference evidence="2" key="1">
    <citation type="submission" date="2021-08" db="EMBL/GenBank/DDBJ databases">
        <title>WGS assembly of Ceratopteris richardii.</title>
        <authorList>
            <person name="Marchant D.B."/>
            <person name="Chen G."/>
            <person name="Jenkins J."/>
            <person name="Shu S."/>
            <person name="Leebens-Mack J."/>
            <person name="Grimwood J."/>
            <person name="Schmutz J."/>
            <person name="Soltis P."/>
            <person name="Soltis D."/>
            <person name="Chen Z.-H."/>
        </authorList>
    </citation>
    <scope>NUCLEOTIDE SEQUENCE</scope>
    <source>
        <strain evidence="2">Whitten #5841</strain>
        <tissue evidence="2">Leaf</tissue>
    </source>
</reference>
<dbReference type="Gene3D" id="3.10.20.90">
    <property type="entry name" value="Phosphatidylinositol 3-kinase Catalytic Subunit, Chain A, domain 1"/>
    <property type="match status" value="1"/>
</dbReference>
<protein>
    <recommendedName>
        <fullName evidence="1">Ubiquitin-like domain-containing protein</fullName>
    </recommendedName>
</protein>
<dbReference type="AlphaFoldDB" id="A0A8T2SUP4"/>
<evidence type="ECO:0000259" key="1">
    <source>
        <dbReference type="PROSITE" id="PS50053"/>
    </source>
</evidence>
<dbReference type="Proteomes" id="UP000825935">
    <property type="component" value="Chromosome 17"/>
</dbReference>
<accession>A0A8T2SUP4</accession>
<keyword evidence="3" id="KW-1185">Reference proteome</keyword>
<proteinExistence type="predicted"/>
<dbReference type="SUPFAM" id="SSF54236">
    <property type="entry name" value="Ubiquitin-like"/>
    <property type="match status" value="1"/>
</dbReference>
<dbReference type="PANTHER" id="PTHR47725">
    <property type="entry name" value="OS03G0364000 PROTEIN"/>
    <property type="match status" value="1"/>
</dbReference>
<dbReference type="OMA" id="KENTEQW"/>
<dbReference type="SMART" id="SM00213">
    <property type="entry name" value="UBQ"/>
    <property type="match status" value="1"/>
</dbReference>